<dbReference type="RefSeq" id="XP_060448204.1">
    <property type="nucleotide sequence ID" value="XM_060589915.1"/>
</dbReference>
<accession>A0AAI9ZWP3</accession>
<proteinExistence type="predicted"/>
<dbReference type="Proteomes" id="UP001243989">
    <property type="component" value="Unassembled WGS sequence"/>
</dbReference>
<dbReference type="GeneID" id="85474777"/>
<sequence>MLGHWYLIETPLLRNRPSSATIVLRDRRRSPAYPLRCCVAPLGQARGRAFG</sequence>
<gene>
    <name evidence="1" type="ORF">BDP81DRAFT_421386</name>
</gene>
<dbReference type="AlphaFoldDB" id="A0AAI9ZWP3"/>
<dbReference type="EMBL" id="JAHMHQ010000005">
    <property type="protein sequence ID" value="KAK1639597.1"/>
    <property type="molecule type" value="Genomic_DNA"/>
</dbReference>
<keyword evidence="2" id="KW-1185">Reference proteome</keyword>
<protein>
    <submittedName>
        <fullName evidence="1">Uncharacterized protein</fullName>
    </submittedName>
</protein>
<evidence type="ECO:0000313" key="2">
    <source>
        <dbReference type="Proteomes" id="UP001243989"/>
    </source>
</evidence>
<reference evidence="1" key="1">
    <citation type="submission" date="2021-06" db="EMBL/GenBank/DDBJ databases">
        <title>Comparative genomics, transcriptomics and evolutionary studies reveal genomic signatures of adaptation to plant cell wall in hemibiotrophic fungi.</title>
        <authorList>
            <consortium name="DOE Joint Genome Institute"/>
            <person name="Baroncelli R."/>
            <person name="Diaz J.F."/>
            <person name="Benocci T."/>
            <person name="Peng M."/>
            <person name="Battaglia E."/>
            <person name="Haridas S."/>
            <person name="Andreopoulos W."/>
            <person name="Labutti K."/>
            <person name="Pangilinan J."/>
            <person name="Floch G.L."/>
            <person name="Makela M.R."/>
            <person name="Henrissat B."/>
            <person name="Grigoriev I.V."/>
            <person name="Crouch J.A."/>
            <person name="De Vries R.P."/>
            <person name="Sukno S.A."/>
            <person name="Thon M.R."/>
        </authorList>
    </citation>
    <scope>NUCLEOTIDE SEQUENCE</scope>
    <source>
        <strain evidence="1">CBS 102054</strain>
    </source>
</reference>
<evidence type="ECO:0000313" key="1">
    <source>
        <dbReference type="EMBL" id="KAK1639597.1"/>
    </source>
</evidence>
<comment type="caution">
    <text evidence="1">The sequence shown here is derived from an EMBL/GenBank/DDBJ whole genome shotgun (WGS) entry which is preliminary data.</text>
</comment>
<name>A0AAI9ZWP3_9PEZI</name>
<organism evidence="1 2">
    <name type="scientific">Colletotrichum phormii</name>
    <dbReference type="NCBI Taxonomy" id="359342"/>
    <lineage>
        <taxon>Eukaryota</taxon>
        <taxon>Fungi</taxon>
        <taxon>Dikarya</taxon>
        <taxon>Ascomycota</taxon>
        <taxon>Pezizomycotina</taxon>
        <taxon>Sordariomycetes</taxon>
        <taxon>Hypocreomycetidae</taxon>
        <taxon>Glomerellales</taxon>
        <taxon>Glomerellaceae</taxon>
        <taxon>Colletotrichum</taxon>
        <taxon>Colletotrichum acutatum species complex</taxon>
    </lineage>
</organism>